<accession>A0A1Y3DSX4</accession>
<dbReference type="AlphaFoldDB" id="A0A1Y3DSX4"/>
<dbReference type="Proteomes" id="UP000195012">
    <property type="component" value="Unassembled WGS sequence"/>
</dbReference>
<dbReference type="VEuPathDB" id="PlasmoDB:PKNOH_S04360100"/>
<protein>
    <submittedName>
        <fullName evidence="2">Uncharacterized protein</fullName>
    </submittedName>
</protein>
<gene>
    <name evidence="2" type="ORF">PKNOH_S04360100</name>
</gene>
<evidence type="ECO:0000313" key="2">
    <source>
        <dbReference type="EMBL" id="OTN67891.1"/>
    </source>
</evidence>
<dbReference type="OMA" id="NEMNRRC"/>
<dbReference type="EMBL" id="NETL01000018">
    <property type="protein sequence ID" value="OTN67891.1"/>
    <property type="molecule type" value="Genomic_DNA"/>
</dbReference>
<evidence type="ECO:0000256" key="1">
    <source>
        <dbReference type="SAM" id="MobiDB-lite"/>
    </source>
</evidence>
<proteinExistence type="predicted"/>
<name>A0A1Y3DSX4_PLAKN</name>
<organism evidence="2 3">
    <name type="scientific">Plasmodium knowlesi</name>
    <dbReference type="NCBI Taxonomy" id="5850"/>
    <lineage>
        <taxon>Eukaryota</taxon>
        <taxon>Sar</taxon>
        <taxon>Alveolata</taxon>
        <taxon>Apicomplexa</taxon>
        <taxon>Aconoidasida</taxon>
        <taxon>Haemosporida</taxon>
        <taxon>Plasmodiidae</taxon>
        <taxon>Plasmodium</taxon>
        <taxon>Plasmodium (Plasmodium)</taxon>
    </lineage>
</organism>
<comment type="caution">
    <text evidence="2">The sequence shown here is derived from an EMBL/GenBank/DDBJ whole genome shotgun (WGS) entry which is preliminary data.</text>
</comment>
<feature type="compositionally biased region" description="Low complexity" evidence="1">
    <location>
        <begin position="19"/>
        <end position="36"/>
    </location>
</feature>
<feature type="region of interest" description="Disordered" evidence="1">
    <location>
        <begin position="1"/>
        <end position="59"/>
    </location>
</feature>
<dbReference type="OrthoDB" id="387147at2759"/>
<dbReference type="VEuPathDB" id="PlasmoDB:PKNH_0507700"/>
<reference evidence="2 3" key="1">
    <citation type="submission" date="2017-05" db="EMBL/GenBank/DDBJ databases">
        <title>PacBio assembly of a Plasmodium knowlesi genome sequence with Hi-C correction and manual annotation of the SICAvar gene family.</title>
        <authorList>
            <person name="Lapp S.A."/>
            <person name="Geraldo J.A."/>
            <person name="Chien J.-T."/>
            <person name="Ay F."/>
            <person name="Pakala S.B."/>
            <person name="Batugedara G."/>
            <person name="Humphrey J.C."/>
            <person name="Debarry J.D."/>
            <person name="Le Roch K.G."/>
            <person name="Galinski M.R."/>
            <person name="Kissinger J.C."/>
        </authorList>
    </citation>
    <scope>NUCLEOTIDE SEQUENCE [LARGE SCALE GENOMIC DNA]</scope>
    <source>
        <strain evidence="3">Malayan Strain Pk1 (A+)</strain>
    </source>
</reference>
<evidence type="ECO:0000313" key="3">
    <source>
        <dbReference type="Proteomes" id="UP000195012"/>
    </source>
</evidence>
<feature type="region of interest" description="Disordered" evidence="1">
    <location>
        <begin position="120"/>
        <end position="142"/>
    </location>
</feature>
<sequence>MRGGVHDISTVSVNSGAESLPTRSSPLPPRGRTSSGETNEASKNDSDGGGSGSMERSSISNEEMNGAVHISENSTTNLDKVNKLISKGQKYDQHICSCDNSIAALERSINSSLQKLRQMNRPRWRHGPSGPNAYGASIQGEPRKGAQVVQRNREDEGTQSGNPHCAKEITQTYHLPKKINRGKKKKEVHDSALEVQSVIRNIEKAIKNGEMIQHMNKSFLQQSDEEGVNEGGHPTRRTHVLTSRRRYETVNKLKERSNRKGGKYTARQAEWHPAEEQNDQSSHRINYNMQVVMEKNNCKVGIPSNGELRTENNFHPTCGALSKMNWTLEHNRMEYPVQGDELIEPSMMSLRPLPPISPQSAYEWDDYHRVGSYATPSLTPHDACTVSQKRGEMYTTGPPSSWGGRNYTHMAQKKWVNGNDQMRTHLARMEFPTGVPTNVAYTHSYSMQEEENFLFRSINGRGPKGSEMENLLDTGAGIFSQASDCNWRGVTTEVIHTRGINLLSDFAPSGLPNPLQQAQLSSQYGCVLKKKKTGEGEITPHDDHGDVHTDERKSIHSKMKKISSEKNGTTNELETIHKLVEDMQNLQLVIKELTGTMVNSAHKGVRNHGDPNTIEQVYPQGGPNKDNTMHDGNDSNRNLCSVDVEKYEEKIANLVHELMNTKLLLAQSETKREEDINEMNRRSAS</sequence>
<dbReference type="VEuPathDB" id="PlasmoDB:PKA1H_050013000"/>
<feature type="region of interest" description="Disordered" evidence="1">
    <location>
        <begin position="252"/>
        <end position="280"/>
    </location>
</feature>